<keyword evidence="3" id="KW-1185">Reference proteome</keyword>
<dbReference type="EMBL" id="VSRR010000206">
    <property type="protein sequence ID" value="MPC12263.1"/>
    <property type="molecule type" value="Genomic_DNA"/>
</dbReference>
<accession>A0A5B7CXS5</accession>
<protein>
    <submittedName>
        <fullName evidence="2">Uncharacterized protein</fullName>
    </submittedName>
</protein>
<feature type="region of interest" description="Disordered" evidence="1">
    <location>
        <begin position="1"/>
        <end position="184"/>
    </location>
</feature>
<evidence type="ECO:0000313" key="2">
    <source>
        <dbReference type="EMBL" id="MPC12263.1"/>
    </source>
</evidence>
<feature type="compositionally biased region" description="Gly residues" evidence="1">
    <location>
        <begin position="60"/>
        <end position="71"/>
    </location>
</feature>
<feature type="compositionally biased region" description="Low complexity" evidence="1">
    <location>
        <begin position="138"/>
        <end position="147"/>
    </location>
</feature>
<sequence length="318" mass="32957">MQWSLSSSRPSSSMWPSSSSSSSSSSLSSSCPSPGSSPSEEEDDEEEEEEESPSASVCGGARGGTWRGRSGGVSSWGVSVPSPPLPPPLPPTPPPPPPPPPLKASLHPQPSSPSCSPSSPGPVLLGSCCPTAPPPPQQSQQSLPSSSGTKLLPSPSTPSWGESSRGRGSARRPDPGSLVGQECSPACSLVAPRDSRPPVTGPSAWGSCWGSGRGRVSWEARRRLRRAAACRVSGAVPAPDSGRHTRHTRFCSIRLRPMPGTASKSSTLPNSTIDCRHRRKGSASLWDSCHHHLNCPCPAMSVLDAPLPPYSGGVSPIH</sequence>
<evidence type="ECO:0000313" key="3">
    <source>
        <dbReference type="Proteomes" id="UP000324222"/>
    </source>
</evidence>
<comment type="caution">
    <text evidence="2">The sequence shown here is derived from an EMBL/GenBank/DDBJ whole genome shotgun (WGS) entry which is preliminary data.</text>
</comment>
<proteinExistence type="predicted"/>
<feature type="compositionally biased region" description="Acidic residues" evidence="1">
    <location>
        <begin position="39"/>
        <end position="52"/>
    </location>
</feature>
<feature type="compositionally biased region" description="Low complexity" evidence="1">
    <location>
        <begin position="1"/>
        <end position="38"/>
    </location>
</feature>
<dbReference type="AlphaFoldDB" id="A0A5B7CXS5"/>
<organism evidence="2 3">
    <name type="scientific">Portunus trituberculatus</name>
    <name type="common">Swimming crab</name>
    <name type="synonym">Neptunus trituberculatus</name>
    <dbReference type="NCBI Taxonomy" id="210409"/>
    <lineage>
        <taxon>Eukaryota</taxon>
        <taxon>Metazoa</taxon>
        <taxon>Ecdysozoa</taxon>
        <taxon>Arthropoda</taxon>
        <taxon>Crustacea</taxon>
        <taxon>Multicrustacea</taxon>
        <taxon>Malacostraca</taxon>
        <taxon>Eumalacostraca</taxon>
        <taxon>Eucarida</taxon>
        <taxon>Decapoda</taxon>
        <taxon>Pleocyemata</taxon>
        <taxon>Brachyura</taxon>
        <taxon>Eubrachyura</taxon>
        <taxon>Portunoidea</taxon>
        <taxon>Portunidae</taxon>
        <taxon>Portuninae</taxon>
        <taxon>Portunus</taxon>
    </lineage>
</organism>
<feature type="compositionally biased region" description="Low complexity" evidence="1">
    <location>
        <begin position="108"/>
        <end position="122"/>
    </location>
</feature>
<evidence type="ECO:0000256" key="1">
    <source>
        <dbReference type="SAM" id="MobiDB-lite"/>
    </source>
</evidence>
<gene>
    <name evidence="2" type="ORF">E2C01_004945</name>
</gene>
<name>A0A5B7CXS5_PORTR</name>
<dbReference type="Proteomes" id="UP000324222">
    <property type="component" value="Unassembled WGS sequence"/>
</dbReference>
<reference evidence="2 3" key="1">
    <citation type="submission" date="2019-05" db="EMBL/GenBank/DDBJ databases">
        <title>Another draft genome of Portunus trituberculatus and its Hox gene families provides insights of decapod evolution.</title>
        <authorList>
            <person name="Jeong J.-H."/>
            <person name="Song I."/>
            <person name="Kim S."/>
            <person name="Choi T."/>
            <person name="Kim D."/>
            <person name="Ryu S."/>
            <person name="Kim W."/>
        </authorList>
    </citation>
    <scope>NUCLEOTIDE SEQUENCE [LARGE SCALE GENOMIC DNA]</scope>
    <source>
        <tissue evidence="2">Muscle</tissue>
    </source>
</reference>
<feature type="compositionally biased region" description="Pro residues" evidence="1">
    <location>
        <begin position="81"/>
        <end position="102"/>
    </location>
</feature>
<feature type="compositionally biased region" description="Low complexity" evidence="1">
    <location>
        <begin position="158"/>
        <end position="167"/>
    </location>
</feature>